<dbReference type="RefSeq" id="WP_305962767.1">
    <property type="nucleotide sequence ID" value="NZ_JAVAMQ010000005.1"/>
</dbReference>
<name>A0ABT9JB47_9RHOB</name>
<gene>
    <name evidence="3" type="ORF">Q5Y72_07420</name>
</gene>
<feature type="chain" id="PRO_5046116687" evidence="2">
    <location>
        <begin position="22"/>
        <end position="67"/>
    </location>
</feature>
<evidence type="ECO:0000256" key="2">
    <source>
        <dbReference type="SAM" id="SignalP"/>
    </source>
</evidence>
<feature type="signal peptide" evidence="2">
    <location>
        <begin position="1"/>
        <end position="21"/>
    </location>
</feature>
<evidence type="ECO:0000313" key="3">
    <source>
        <dbReference type="EMBL" id="MDP5306919.1"/>
    </source>
</evidence>
<evidence type="ECO:0000256" key="1">
    <source>
        <dbReference type="SAM" id="MobiDB-lite"/>
    </source>
</evidence>
<keyword evidence="4" id="KW-1185">Reference proteome</keyword>
<feature type="region of interest" description="Disordered" evidence="1">
    <location>
        <begin position="21"/>
        <end position="67"/>
    </location>
</feature>
<dbReference type="EMBL" id="JAVAMQ010000005">
    <property type="protein sequence ID" value="MDP5306919.1"/>
    <property type="molecule type" value="Genomic_DNA"/>
</dbReference>
<comment type="caution">
    <text evidence="3">The sequence shown here is derived from an EMBL/GenBank/DDBJ whole genome shotgun (WGS) entry which is preliminary data.</text>
</comment>
<reference evidence="3 4" key="1">
    <citation type="submission" date="2023-08" db="EMBL/GenBank/DDBJ databases">
        <authorList>
            <person name="Park J.-S."/>
        </authorList>
    </citation>
    <scope>NUCLEOTIDE SEQUENCE [LARGE SCALE GENOMIC DNA]</scope>
    <source>
        <strain evidence="3 4">2205BS29-5</strain>
    </source>
</reference>
<evidence type="ECO:0000313" key="4">
    <source>
        <dbReference type="Proteomes" id="UP001224997"/>
    </source>
</evidence>
<organism evidence="3 4">
    <name type="scientific">Paracoccus spongiarum</name>
    <dbReference type="NCBI Taxonomy" id="3064387"/>
    <lineage>
        <taxon>Bacteria</taxon>
        <taxon>Pseudomonadati</taxon>
        <taxon>Pseudomonadota</taxon>
        <taxon>Alphaproteobacteria</taxon>
        <taxon>Rhodobacterales</taxon>
        <taxon>Paracoccaceae</taxon>
        <taxon>Paracoccus</taxon>
    </lineage>
</organism>
<keyword evidence="2" id="KW-0732">Signal</keyword>
<proteinExistence type="predicted"/>
<dbReference type="Proteomes" id="UP001224997">
    <property type="component" value="Unassembled WGS sequence"/>
</dbReference>
<protein>
    <submittedName>
        <fullName evidence="3">Uncharacterized protein</fullName>
    </submittedName>
</protein>
<sequence length="67" mass="6971">MPRRILAALALVPLLSMPALSQQTPAPAPAPAPQVTPEATDSNLQTKPKLITPARKSNCGGARQVMS</sequence>
<accession>A0ABT9JB47</accession>